<organism evidence="2">
    <name type="scientific">Tanacetum cinerariifolium</name>
    <name type="common">Dalmatian daisy</name>
    <name type="synonym">Chrysanthemum cinerariifolium</name>
    <dbReference type="NCBI Taxonomy" id="118510"/>
    <lineage>
        <taxon>Eukaryota</taxon>
        <taxon>Viridiplantae</taxon>
        <taxon>Streptophyta</taxon>
        <taxon>Embryophyta</taxon>
        <taxon>Tracheophyta</taxon>
        <taxon>Spermatophyta</taxon>
        <taxon>Magnoliopsida</taxon>
        <taxon>eudicotyledons</taxon>
        <taxon>Gunneridae</taxon>
        <taxon>Pentapetalae</taxon>
        <taxon>asterids</taxon>
        <taxon>campanulids</taxon>
        <taxon>Asterales</taxon>
        <taxon>Asteraceae</taxon>
        <taxon>Asteroideae</taxon>
        <taxon>Anthemideae</taxon>
        <taxon>Anthemidinae</taxon>
        <taxon>Tanacetum</taxon>
    </lineage>
</organism>
<dbReference type="Pfam" id="PF04195">
    <property type="entry name" value="Transposase_28"/>
    <property type="match status" value="1"/>
</dbReference>
<protein>
    <recommendedName>
        <fullName evidence="1">Transposase (putative) gypsy type domain-containing protein</fullName>
    </recommendedName>
</protein>
<dbReference type="InterPro" id="IPR007321">
    <property type="entry name" value="Transposase_28"/>
</dbReference>
<feature type="domain" description="Transposase (putative) gypsy type" evidence="1">
    <location>
        <begin position="60"/>
        <end position="119"/>
    </location>
</feature>
<dbReference type="PANTHER" id="PTHR31099">
    <property type="entry name" value="OS06G0165300 PROTEIN"/>
    <property type="match status" value="1"/>
</dbReference>
<evidence type="ECO:0000313" key="2">
    <source>
        <dbReference type="EMBL" id="GEU85749.1"/>
    </source>
</evidence>
<dbReference type="PANTHER" id="PTHR31099:SF28">
    <property type="entry name" value="F5J5.12"/>
    <property type="match status" value="1"/>
</dbReference>
<reference evidence="2" key="1">
    <citation type="journal article" date="2019" name="Sci. Rep.">
        <title>Draft genome of Tanacetum cinerariifolium, the natural source of mosquito coil.</title>
        <authorList>
            <person name="Yamashiro T."/>
            <person name="Shiraishi A."/>
            <person name="Satake H."/>
            <person name="Nakayama K."/>
        </authorList>
    </citation>
    <scope>NUCLEOTIDE SEQUENCE</scope>
</reference>
<name>A0A6L2NJT8_TANCI</name>
<gene>
    <name evidence="2" type="ORF">Tci_057727</name>
</gene>
<dbReference type="AlphaFoldDB" id="A0A6L2NJT8"/>
<evidence type="ECO:0000259" key="1">
    <source>
        <dbReference type="Pfam" id="PF04195"/>
    </source>
</evidence>
<proteinExistence type="predicted"/>
<accession>A0A6L2NJT8</accession>
<comment type="caution">
    <text evidence="2">The sequence shown here is derived from an EMBL/GenBank/DDBJ whole genome shotgun (WGS) entry which is preliminary data.</text>
</comment>
<sequence length="274" mass="31332">MSAKYALAIQLYELSRKDLDEFLSSYSIPLEYRVILPTPTLTILDAPPGYIGLYTHCLSLANLLLPLHDFFCEVLQYFKVYISRLNPFGCSKLTTFIVMCKAYDYEPSVELFHGFFNLCKADTIVPSKFPQLFLTKNMLDVKSFKEKLPFGIEQNPQFQRLARYPVSTRAFDDFILFLAGLQSSWEHGQQRTAIFVGDKKMYFRNFIYTEDDEDLTFLPKDFSLGFNTGSPSVSINTEPVMADEEPVVKPITEPATEPVNERMGTTIDLEGIPK</sequence>
<dbReference type="EMBL" id="BKCJ010009172">
    <property type="protein sequence ID" value="GEU85749.1"/>
    <property type="molecule type" value="Genomic_DNA"/>
</dbReference>